<keyword evidence="1" id="KW-0812">Transmembrane</keyword>
<feature type="transmembrane region" description="Helical" evidence="1">
    <location>
        <begin position="12"/>
        <end position="32"/>
    </location>
</feature>
<keyword evidence="3" id="KW-1185">Reference proteome</keyword>
<dbReference type="Proteomes" id="UP000789524">
    <property type="component" value="Unassembled WGS sequence"/>
</dbReference>
<dbReference type="EMBL" id="CAKASE010000058">
    <property type="protein sequence ID" value="CAG9567554.1"/>
    <property type="molecule type" value="Genomic_DNA"/>
</dbReference>
<evidence type="ECO:0000313" key="2">
    <source>
        <dbReference type="EMBL" id="CAG9567554.1"/>
    </source>
</evidence>
<dbReference type="AlphaFoldDB" id="A0A8J2W2D2"/>
<reference evidence="2" key="1">
    <citation type="submission" date="2021-09" db="EMBL/GenBank/DDBJ databases">
        <authorList>
            <person name="Martin H S."/>
        </authorList>
    </citation>
    <scope>NUCLEOTIDE SEQUENCE</scope>
</reference>
<keyword evidence="1" id="KW-1133">Transmembrane helix</keyword>
<sequence length="69" mass="8123">MNHELYVPKIRISTCVLAYGVLAYGVLVNVWTPKIRRAEYVMAVRLLTDRNEHNHSQSKNMKCIQCWEM</sequence>
<comment type="caution">
    <text evidence="2">The sequence shown here is derived from an EMBL/GenBank/DDBJ whole genome shotgun (WGS) entry which is preliminary data.</text>
</comment>
<organism evidence="2 3">
    <name type="scientific">Danaus chrysippus</name>
    <name type="common">African queen</name>
    <dbReference type="NCBI Taxonomy" id="151541"/>
    <lineage>
        <taxon>Eukaryota</taxon>
        <taxon>Metazoa</taxon>
        <taxon>Ecdysozoa</taxon>
        <taxon>Arthropoda</taxon>
        <taxon>Hexapoda</taxon>
        <taxon>Insecta</taxon>
        <taxon>Pterygota</taxon>
        <taxon>Neoptera</taxon>
        <taxon>Endopterygota</taxon>
        <taxon>Lepidoptera</taxon>
        <taxon>Glossata</taxon>
        <taxon>Ditrysia</taxon>
        <taxon>Papilionoidea</taxon>
        <taxon>Nymphalidae</taxon>
        <taxon>Danainae</taxon>
        <taxon>Danaini</taxon>
        <taxon>Danaina</taxon>
        <taxon>Danaus</taxon>
        <taxon>Anosia</taxon>
    </lineage>
</organism>
<name>A0A8J2W2D2_9NEOP</name>
<evidence type="ECO:0000256" key="1">
    <source>
        <dbReference type="SAM" id="Phobius"/>
    </source>
</evidence>
<evidence type="ECO:0000313" key="3">
    <source>
        <dbReference type="Proteomes" id="UP000789524"/>
    </source>
</evidence>
<proteinExistence type="predicted"/>
<protein>
    <submittedName>
        <fullName evidence="2">(African queen) hypothetical protein</fullName>
    </submittedName>
</protein>
<gene>
    <name evidence="2" type="ORF">DCHRY22_LOCUS7797</name>
</gene>
<accession>A0A8J2W2D2</accession>
<keyword evidence="1" id="KW-0472">Membrane</keyword>